<accession>A0A1B9IRU0</accession>
<dbReference type="Proteomes" id="UP000092583">
    <property type="component" value="Unassembled WGS sequence"/>
</dbReference>
<feature type="signal peptide" evidence="1">
    <location>
        <begin position="1"/>
        <end position="28"/>
    </location>
</feature>
<dbReference type="OrthoDB" id="10553234at2759"/>
<name>A0A1B9IRU0_9TREE</name>
<dbReference type="AlphaFoldDB" id="A0A1B9IRU0"/>
<protein>
    <submittedName>
        <fullName evidence="2">Uncharacterized protein</fullName>
    </submittedName>
</protein>
<reference evidence="3" key="2">
    <citation type="submission" date="2013-12" db="EMBL/GenBank/DDBJ databases">
        <title>Evolution of pathogenesis and genome organization in the Tremellales.</title>
        <authorList>
            <person name="Cuomo C."/>
            <person name="Litvintseva A."/>
            <person name="Heitman J."/>
            <person name="Chen Y."/>
            <person name="Sun S."/>
            <person name="Springer D."/>
            <person name="Dromer F."/>
            <person name="Young S."/>
            <person name="Zeng Q."/>
            <person name="Chapman S."/>
            <person name="Gujja S."/>
            <person name="Saif S."/>
            <person name="Birren B."/>
        </authorList>
    </citation>
    <scope>NUCLEOTIDE SEQUENCE [LARGE SCALE GENOMIC DNA]</scope>
    <source>
        <strain evidence="3">CBS 10435</strain>
    </source>
</reference>
<evidence type="ECO:0000256" key="1">
    <source>
        <dbReference type="SAM" id="SignalP"/>
    </source>
</evidence>
<keyword evidence="3" id="KW-1185">Reference proteome</keyword>
<proteinExistence type="predicted"/>
<reference evidence="2 3" key="1">
    <citation type="submission" date="2013-07" db="EMBL/GenBank/DDBJ databases">
        <title>The Genome Sequence of Kwoniella mangroviensis CBS10435.</title>
        <authorList>
            <consortium name="The Broad Institute Genome Sequencing Platform"/>
            <person name="Cuomo C."/>
            <person name="Litvintseva A."/>
            <person name="Chen Y."/>
            <person name="Heitman J."/>
            <person name="Sun S."/>
            <person name="Springer D."/>
            <person name="Dromer F."/>
            <person name="Young S.K."/>
            <person name="Zeng Q."/>
            <person name="Gargeya S."/>
            <person name="Fitzgerald M."/>
            <person name="Abouelleil A."/>
            <person name="Alvarado L."/>
            <person name="Berlin A.M."/>
            <person name="Chapman S.B."/>
            <person name="Dewar J."/>
            <person name="Goldberg J."/>
            <person name="Griggs A."/>
            <person name="Gujja S."/>
            <person name="Hansen M."/>
            <person name="Howarth C."/>
            <person name="Imamovic A."/>
            <person name="Larimer J."/>
            <person name="McCowan C."/>
            <person name="Murphy C."/>
            <person name="Pearson M."/>
            <person name="Priest M."/>
            <person name="Roberts A."/>
            <person name="Saif S."/>
            <person name="Shea T."/>
            <person name="Sykes S."/>
            <person name="Wortman J."/>
            <person name="Nusbaum C."/>
            <person name="Birren B."/>
        </authorList>
    </citation>
    <scope>NUCLEOTIDE SEQUENCE [LARGE SCALE GENOMIC DNA]</scope>
    <source>
        <strain evidence="2 3">CBS 10435</strain>
    </source>
</reference>
<evidence type="ECO:0000313" key="3">
    <source>
        <dbReference type="Proteomes" id="UP000092583"/>
    </source>
</evidence>
<feature type="chain" id="PRO_5008628839" evidence="1">
    <location>
        <begin position="29"/>
        <end position="257"/>
    </location>
</feature>
<gene>
    <name evidence="2" type="ORF">L486_04286</name>
</gene>
<keyword evidence="1" id="KW-0732">Signal</keyword>
<sequence>MISIAFLLSLVYLPYLAWLHCKVDKISSLVLERVETPICAPQGAIPEPIQQMMPNHRDAIVQQEPQHQDFVEISYPELASNEPAEDTSPQSILCSIETKRFSTAVRRLYNVASQDHFMLPDDLDWDKFQQALNLSVMVNTPETGRRLLKNLSPIDKFGLGHSFDLIKYAASLEDVYAGSRMISTIGKHKKAQAVAASSFWNTETYDKDTLMALPDRWAWAYMNALHTCEYAWPNVYERRFWRCVSAAFLEELAPVRS</sequence>
<dbReference type="EMBL" id="KI669462">
    <property type="protein sequence ID" value="OCF58256.1"/>
    <property type="molecule type" value="Genomic_DNA"/>
</dbReference>
<organism evidence="2 3">
    <name type="scientific">Kwoniella mangroviensis CBS 10435</name>
    <dbReference type="NCBI Taxonomy" id="1331196"/>
    <lineage>
        <taxon>Eukaryota</taxon>
        <taxon>Fungi</taxon>
        <taxon>Dikarya</taxon>
        <taxon>Basidiomycota</taxon>
        <taxon>Agaricomycotina</taxon>
        <taxon>Tremellomycetes</taxon>
        <taxon>Tremellales</taxon>
        <taxon>Cryptococcaceae</taxon>
        <taxon>Kwoniella</taxon>
    </lineage>
</organism>
<evidence type="ECO:0000313" key="2">
    <source>
        <dbReference type="EMBL" id="OCF58256.1"/>
    </source>
</evidence>